<keyword evidence="4" id="KW-1185">Reference proteome</keyword>
<feature type="signal peptide" evidence="1">
    <location>
        <begin position="1"/>
        <end position="18"/>
    </location>
</feature>
<evidence type="ECO:0000259" key="2">
    <source>
        <dbReference type="PROSITE" id="PS50948"/>
    </source>
</evidence>
<dbReference type="PROSITE" id="PS50948">
    <property type="entry name" value="PAN"/>
    <property type="match status" value="1"/>
</dbReference>
<dbReference type="InterPro" id="IPR003609">
    <property type="entry name" value="Pan_app"/>
</dbReference>
<dbReference type="Pfam" id="PF00024">
    <property type="entry name" value="PAN_1"/>
    <property type="match status" value="1"/>
</dbReference>
<protein>
    <recommendedName>
        <fullName evidence="2">Apple domain-containing protein</fullName>
    </recommendedName>
</protein>
<gene>
    <name evidence="3" type="ORF">CYNAS_LOCUS11964</name>
</gene>
<feature type="domain" description="Apple" evidence="2">
    <location>
        <begin position="19"/>
        <end position="78"/>
    </location>
</feature>
<evidence type="ECO:0000256" key="1">
    <source>
        <dbReference type="SAM" id="SignalP"/>
    </source>
</evidence>
<evidence type="ECO:0000313" key="3">
    <source>
        <dbReference type="EMBL" id="CAJ0599981.1"/>
    </source>
</evidence>
<accession>A0AA36GXI9</accession>
<dbReference type="EMBL" id="CATQJL010000223">
    <property type="protein sequence ID" value="CAJ0599981.1"/>
    <property type="molecule type" value="Genomic_DNA"/>
</dbReference>
<comment type="caution">
    <text evidence="3">The sequence shown here is derived from an EMBL/GenBank/DDBJ whole genome shotgun (WGS) entry which is preliminary data.</text>
</comment>
<keyword evidence="1" id="KW-0732">Signal</keyword>
<dbReference type="AlphaFoldDB" id="A0AA36GXI9"/>
<feature type="chain" id="PRO_5041270797" description="Apple domain-containing protein" evidence="1">
    <location>
        <begin position="19"/>
        <end position="102"/>
    </location>
</feature>
<name>A0AA36GXI9_CYLNA</name>
<dbReference type="Proteomes" id="UP001176961">
    <property type="component" value="Unassembled WGS sequence"/>
</dbReference>
<reference evidence="3" key="1">
    <citation type="submission" date="2023-07" db="EMBL/GenBank/DDBJ databases">
        <authorList>
            <consortium name="CYATHOMIX"/>
        </authorList>
    </citation>
    <scope>NUCLEOTIDE SEQUENCE</scope>
    <source>
        <strain evidence="3">N/A</strain>
    </source>
</reference>
<sequence>MKRLNLLLLLIQAECILCCIFDRVKQISYGRVSYISLTGSEDECFAACYADKNCSAMGYYTISESCDFYSNGNKKTNCDGEYHCYILQRDEVDSACQRYVKF</sequence>
<evidence type="ECO:0000313" key="4">
    <source>
        <dbReference type="Proteomes" id="UP001176961"/>
    </source>
</evidence>
<organism evidence="3 4">
    <name type="scientific">Cylicocyclus nassatus</name>
    <name type="common">Nematode worm</name>
    <dbReference type="NCBI Taxonomy" id="53992"/>
    <lineage>
        <taxon>Eukaryota</taxon>
        <taxon>Metazoa</taxon>
        <taxon>Ecdysozoa</taxon>
        <taxon>Nematoda</taxon>
        <taxon>Chromadorea</taxon>
        <taxon>Rhabditida</taxon>
        <taxon>Rhabditina</taxon>
        <taxon>Rhabditomorpha</taxon>
        <taxon>Strongyloidea</taxon>
        <taxon>Strongylidae</taxon>
        <taxon>Cylicocyclus</taxon>
    </lineage>
</organism>
<proteinExistence type="predicted"/>